<organism evidence="1 2">
    <name type="scientific">Arcobacter suis CECT 7833</name>
    <dbReference type="NCBI Taxonomy" id="663365"/>
    <lineage>
        <taxon>Bacteria</taxon>
        <taxon>Pseudomonadati</taxon>
        <taxon>Campylobacterota</taxon>
        <taxon>Epsilonproteobacteria</taxon>
        <taxon>Campylobacterales</taxon>
        <taxon>Arcobacteraceae</taxon>
        <taxon>Arcobacter</taxon>
    </lineage>
</organism>
<sequence length="151" mass="17304">MENRLFNMMGSEVVSGFSCKPVKLVPDKPIMHFKTHIFICGDERCGGAHKNENIAADLRDILKKINLANGETRIKISRTGCFGACRFRSVANIYENTKTNGFEANNNIWLRNIHKYTKERWIELFTALAQNKSIDDLDFKQVPMSEPSTYK</sequence>
<dbReference type="EMBL" id="CP032100">
    <property type="protein sequence ID" value="AXX89913.1"/>
    <property type="molecule type" value="Genomic_DNA"/>
</dbReference>
<dbReference type="RefSeq" id="WP_152031904.1">
    <property type="nucleotide sequence ID" value="NZ_CP032100.1"/>
</dbReference>
<evidence type="ECO:0000313" key="2">
    <source>
        <dbReference type="Proteomes" id="UP000263040"/>
    </source>
</evidence>
<dbReference type="InterPro" id="IPR036249">
    <property type="entry name" value="Thioredoxin-like_sf"/>
</dbReference>
<accession>A0AAD0SS44</accession>
<reference evidence="1 2" key="1">
    <citation type="submission" date="2018-08" db="EMBL/GenBank/DDBJ databases">
        <title>Complete genome of the Arcobacter suis type strain LMG 26152.</title>
        <authorList>
            <person name="Miller W.G."/>
            <person name="Yee E."/>
            <person name="Bono J.L."/>
        </authorList>
    </citation>
    <scope>NUCLEOTIDE SEQUENCE [LARGE SCALE GENOMIC DNA]</scope>
    <source>
        <strain evidence="1 2">CECT 7833</strain>
    </source>
</reference>
<dbReference type="Proteomes" id="UP000263040">
    <property type="component" value="Chromosome"/>
</dbReference>
<gene>
    <name evidence="1" type="ORF">ASUIS_1431</name>
</gene>
<dbReference type="AlphaFoldDB" id="A0AAD0SS44"/>
<evidence type="ECO:0000313" key="1">
    <source>
        <dbReference type="EMBL" id="AXX89913.1"/>
    </source>
</evidence>
<name>A0AAD0SS44_9BACT</name>
<keyword evidence="2" id="KW-1185">Reference proteome</keyword>
<dbReference type="Gene3D" id="3.40.30.10">
    <property type="entry name" value="Glutaredoxin"/>
    <property type="match status" value="1"/>
</dbReference>
<dbReference type="KEGG" id="asui:ASUIS_1431"/>
<protein>
    <submittedName>
        <fullName evidence="1">Cobalamin biosynthesis protein</fullName>
    </submittedName>
</protein>
<proteinExistence type="predicted"/>
<dbReference type="CDD" id="cd02980">
    <property type="entry name" value="TRX_Fd_family"/>
    <property type="match status" value="1"/>
</dbReference>
<dbReference type="SUPFAM" id="SSF52833">
    <property type="entry name" value="Thioredoxin-like"/>
    <property type="match status" value="1"/>
</dbReference>